<dbReference type="EC" id="2.7.13.3" evidence="2"/>
<dbReference type="InterPro" id="IPR004358">
    <property type="entry name" value="Sig_transdc_His_kin-like_C"/>
</dbReference>
<feature type="modified residue" description="4-aspartylphosphate" evidence="7">
    <location>
        <position position="1078"/>
    </location>
</feature>
<dbReference type="SUPFAM" id="SSF55781">
    <property type="entry name" value="GAF domain-like"/>
    <property type="match status" value="1"/>
</dbReference>
<dbReference type="RefSeq" id="WP_014398221.1">
    <property type="nucleotide sequence ID" value="NC_017030.1"/>
</dbReference>
<dbReference type="SUPFAM" id="SSF47384">
    <property type="entry name" value="Homodimeric domain of signal transducing histidine kinase"/>
    <property type="match status" value="1"/>
</dbReference>
<dbReference type="FunFam" id="3.30.565.10:FF:000010">
    <property type="entry name" value="Sensor histidine kinase RcsC"/>
    <property type="match status" value="1"/>
</dbReference>
<keyword evidence="10" id="KW-1133">Transmembrane helix</keyword>
<feature type="modified residue" description="4-aspartylphosphate" evidence="7">
    <location>
        <position position="926"/>
    </location>
</feature>
<evidence type="ECO:0000259" key="11">
    <source>
        <dbReference type="PROSITE" id="PS50109"/>
    </source>
</evidence>
<protein>
    <recommendedName>
        <fullName evidence="2">histidine kinase</fullName>
        <ecNumber evidence="2">2.7.13.3</ecNumber>
    </recommendedName>
</protein>
<dbReference type="eggNOG" id="COG5278">
    <property type="taxonomic scope" value="Bacteria"/>
</dbReference>
<dbReference type="PANTHER" id="PTHR45339:SF1">
    <property type="entry name" value="HYBRID SIGNAL TRANSDUCTION HISTIDINE KINASE J"/>
    <property type="match status" value="1"/>
</dbReference>
<keyword evidence="8" id="KW-0175">Coiled coil</keyword>
<keyword evidence="6" id="KW-0902">Two-component regulatory system</keyword>
<dbReference type="InterPro" id="IPR007891">
    <property type="entry name" value="CHASE3"/>
</dbReference>
<evidence type="ECO:0000313" key="14">
    <source>
        <dbReference type="Proteomes" id="UP000007587"/>
    </source>
</evidence>
<dbReference type="CDD" id="cd19410">
    <property type="entry name" value="HK9-like_sensor"/>
    <property type="match status" value="1"/>
</dbReference>
<evidence type="ECO:0000256" key="9">
    <source>
        <dbReference type="SAM" id="MobiDB-lite"/>
    </source>
</evidence>
<name>H8MXL3_CORCM</name>
<feature type="region of interest" description="Disordered" evidence="9">
    <location>
        <begin position="691"/>
        <end position="748"/>
    </location>
</feature>
<evidence type="ECO:0000256" key="3">
    <source>
        <dbReference type="ARBA" id="ARBA00022553"/>
    </source>
</evidence>
<dbReference type="InterPro" id="IPR003661">
    <property type="entry name" value="HisK_dim/P_dom"/>
</dbReference>
<dbReference type="InterPro" id="IPR003594">
    <property type="entry name" value="HATPase_dom"/>
</dbReference>
<dbReference type="CDD" id="cd16922">
    <property type="entry name" value="HATPase_EvgS-ArcB-TorS-like"/>
    <property type="match status" value="1"/>
</dbReference>
<dbReference type="PROSITE" id="PS50110">
    <property type="entry name" value="RESPONSE_REGULATORY"/>
    <property type="match status" value="3"/>
</dbReference>
<dbReference type="SMART" id="SM00387">
    <property type="entry name" value="HATPase_c"/>
    <property type="match status" value="1"/>
</dbReference>
<evidence type="ECO:0000256" key="2">
    <source>
        <dbReference type="ARBA" id="ARBA00012438"/>
    </source>
</evidence>
<dbReference type="Pfam" id="PF02518">
    <property type="entry name" value="HATPase_c"/>
    <property type="match status" value="1"/>
</dbReference>
<dbReference type="SMART" id="SM00065">
    <property type="entry name" value="GAF"/>
    <property type="match status" value="1"/>
</dbReference>
<dbReference type="InParanoid" id="H8MXL3"/>
<dbReference type="CDD" id="cd00156">
    <property type="entry name" value="REC"/>
    <property type="match status" value="1"/>
</dbReference>
<dbReference type="InterPro" id="IPR036097">
    <property type="entry name" value="HisK_dim/P_sf"/>
</dbReference>
<keyword evidence="5" id="KW-0418">Kinase</keyword>
<dbReference type="Pfam" id="PF05227">
    <property type="entry name" value="CHASE3"/>
    <property type="match status" value="1"/>
</dbReference>
<evidence type="ECO:0000256" key="6">
    <source>
        <dbReference type="ARBA" id="ARBA00023012"/>
    </source>
</evidence>
<accession>H8MXL3</accession>
<dbReference type="Gene3D" id="1.10.287.130">
    <property type="match status" value="1"/>
</dbReference>
<keyword evidence="10" id="KW-0472">Membrane</keyword>
<dbReference type="GO" id="GO:0000155">
    <property type="term" value="F:phosphorelay sensor kinase activity"/>
    <property type="evidence" value="ECO:0007669"/>
    <property type="project" value="InterPro"/>
</dbReference>
<feature type="domain" description="Histidine kinase" evidence="11">
    <location>
        <begin position="487"/>
        <end position="707"/>
    </location>
</feature>
<dbReference type="EMBL" id="CP003389">
    <property type="protein sequence ID" value="AFE10188.1"/>
    <property type="molecule type" value="Genomic_DNA"/>
</dbReference>
<dbReference type="STRING" id="1144275.COCOR_05431"/>
<dbReference type="AlphaFoldDB" id="H8MXL3"/>
<dbReference type="InterPro" id="IPR005467">
    <property type="entry name" value="His_kinase_dom"/>
</dbReference>
<evidence type="ECO:0000256" key="1">
    <source>
        <dbReference type="ARBA" id="ARBA00000085"/>
    </source>
</evidence>
<dbReference type="SUPFAM" id="SSF55874">
    <property type="entry name" value="ATPase domain of HSP90 chaperone/DNA topoisomerase II/histidine kinase"/>
    <property type="match status" value="1"/>
</dbReference>
<dbReference type="CDD" id="cd00082">
    <property type="entry name" value="HisKA"/>
    <property type="match status" value="1"/>
</dbReference>
<keyword evidence="3 7" id="KW-0597">Phosphoprotein</keyword>
<gene>
    <name evidence="13" type="primary">rpfC1</name>
    <name evidence="13" type="ordered locus">COCOR_05431</name>
</gene>
<reference evidence="14" key="2">
    <citation type="submission" date="2012-03" db="EMBL/GenBank/DDBJ databases">
        <title>Genome sequence of the fruiting myxobacterium Corallococcus coralloides DSM 2259.</title>
        <authorList>
            <person name="Huntley S."/>
            <person name="Zhang Y."/>
            <person name="Treuner-Lange A."/>
            <person name="Sensen C.W."/>
            <person name="Sogaard-Andersen L."/>
        </authorList>
    </citation>
    <scope>NUCLEOTIDE SEQUENCE [LARGE SCALE GENOMIC DNA]</scope>
    <source>
        <strain evidence="14">ATCC 25202 / DSM 2259 / NBRC 100086 / M2</strain>
    </source>
</reference>
<dbReference type="InterPro" id="IPR011006">
    <property type="entry name" value="CheY-like_superfamily"/>
</dbReference>
<feature type="domain" description="Response regulatory" evidence="12">
    <location>
        <begin position="877"/>
        <end position="993"/>
    </location>
</feature>
<evidence type="ECO:0000256" key="8">
    <source>
        <dbReference type="SAM" id="Coils"/>
    </source>
</evidence>
<comment type="catalytic activity">
    <reaction evidence="1">
        <text>ATP + protein L-histidine = ADP + protein N-phospho-L-histidine.</text>
        <dbReference type="EC" id="2.7.13.3"/>
    </reaction>
</comment>
<dbReference type="SUPFAM" id="SSF52172">
    <property type="entry name" value="CheY-like"/>
    <property type="match status" value="3"/>
</dbReference>
<organism evidence="13 14">
    <name type="scientific">Corallococcus coralloides (strain ATCC 25202 / DSM 2259 / NBRC 100086 / M2)</name>
    <name type="common">Myxococcus coralloides</name>
    <dbReference type="NCBI Taxonomy" id="1144275"/>
    <lineage>
        <taxon>Bacteria</taxon>
        <taxon>Pseudomonadati</taxon>
        <taxon>Myxococcota</taxon>
        <taxon>Myxococcia</taxon>
        <taxon>Myxococcales</taxon>
        <taxon>Cystobacterineae</taxon>
        <taxon>Myxococcaceae</taxon>
        <taxon>Corallococcus</taxon>
    </lineage>
</organism>
<feature type="domain" description="Response regulatory" evidence="12">
    <location>
        <begin position="755"/>
        <end position="868"/>
    </location>
</feature>
<dbReference type="InterPro" id="IPR029016">
    <property type="entry name" value="GAF-like_dom_sf"/>
</dbReference>
<evidence type="ECO:0000256" key="4">
    <source>
        <dbReference type="ARBA" id="ARBA00022679"/>
    </source>
</evidence>
<reference evidence="13 14" key="1">
    <citation type="journal article" date="2012" name="J. Bacteriol.">
        <title>Complete Genome Sequence of the Fruiting Myxobacterium Corallococcus coralloides DSM 2259.</title>
        <authorList>
            <person name="Huntley S."/>
            <person name="Zhang Y."/>
            <person name="Treuner-Lange A."/>
            <person name="Kneip S."/>
            <person name="Sensen C.W."/>
            <person name="Sogaard-Andersen L."/>
        </authorList>
    </citation>
    <scope>NUCLEOTIDE SEQUENCE [LARGE SCALE GENOMIC DNA]</scope>
    <source>
        <strain evidence="14">ATCC 25202 / DSM 2259 / NBRC 100086 / M2</strain>
    </source>
</reference>
<dbReference type="KEGG" id="ccx:COCOR_05431"/>
<dbReference type="HOGENOM" id="CLU_000445_127_1_7"/>
<keyword evidence="10" id="KW-0812">Transmembrane</keyword>
<feature type="compositionally biased region" description="Polar residues" evidence="9">
    <location>
        <begin position="691"/>
        <end position="701"/>
    </location>
</feature>
<dbReference type="Gene3D" id="3.30.565.10">
    <property type="entry name" value="Histidine kinase-like ATPase, C-terminal domain"/>
    <property type="match status" value="1"/>
</dbReference>
<keyword evidence="14" id="KW-1185">Reference proteome</keyword>
<dbReference type="CDD" id="cd17546">
    <property type="entry name" value="REC_hyHK_CKI1_RcsC-like"/>
    <property type="match status" value="1"/>
</dbReference>
<feature type="transmembrane region" description="Helical" evidence="10">
    <location>
        <begin position="195"/>
        <end position="219"/>
    </location>
</feature>
<evidence type="ECO:0000256" key="7">
    <source>
        <dbReference type="PROSITE-ProRule" id="PRU00169"/>
    </source>
</evidence>
<dbReference type="SMART" id="SM00448">
    <property type="entry name" value="REC"/>
    <property type="match status" value="3"/>
</dbReference>
<feature type="modified residue" description="4-aspartylphosphate" evidence="7">
    <location>
        <position position="804"/>
    </location>
</feature>
<dbReference type="SMART" id="SM00388">
    <property type="entry name" value="HisKA"/>
    <property type="match status" value="1"/>
</dbReference>
<dbReference type="eggNOG" id="COG5002">
    <property type="taxonomic scope" value="Bacteria"/>
</dbReference>
<dbReference type="PANTHER" id="PTHR45339">
    <property type="entry name" value="HYBRID SIGNAL TRANSDUCTION HISTIDINE KINASE J"/>
    <property type="match status" value="1"/>
</dbReference>
<dbReference type="InterPro" id="IPR003018">
    <property type="entry name" value="GAF"/>
</dbReference>
<feature type="transmembrane region" description="Helical" evidence="10">
    <location>
        <begin position="24"/>
        <end position="42"/>
    </location>
</feature>
<feature type="coiled-coil region" evidence="8">
    <location>
        <begin position="380"/>
        <end position="463"/>
    </location>
</feature>
<dbReference type="OrthoDB" id="9796305at2"/>
<proteinExistence type="predicted"/>
<dbReference type="PROSITE" id="PS50109">
    <property type="entry name" value="HIS_KIN"/>
    <property type="match status" value="1"/>
</dbReference>
<dbReference type="Pfam" id="PF13185">
    <property type="entry name" value="GAF_2"/>
    <property type="match status" value="1"/>
</dbReference>
<feature type="compositionally biased region" description="Pro residues" evidence="9">
    <location>
        <begin position="707"/>
        <end position="740"/>
    </location>
</feature>
<dbReference type="InterPro" id="IPR001789">
    <property type="entry name" value="Sig_transdc_resp-reg_receiver"/>
</dbReference>
<dbReference type="PRINTS" id="PR00344">
    <property type="entry name" value="BCTRLSENSOR"/>
</dbReference>
<evidence type="ECO:0000256" key="5">
    <source>
        <dbReference type="ARBA" id="ARBA00022777"/>
    </source>
</evidence>
<dbReference type="Pfam" id="PF00512">
    <property type="entry name" value="HisKA"/>
    <property type="match status" value="1"/>
</dbReference>
<evidence type="ECO:0000313" key="13">
    <source>
        <dbReference type="EMBL" id="AFE10188.1"/>
    </source>
</evidence>
<evidence type="ECO:0000259" key="12">
    <source>
        <dbReference type="PROSITE" id="PS50110"/>
    </source>
</evidence>
<evidence type="ECO:0000256" key="10">
    <source>
        <dbReference type="SAM" id="Phobius"/>
    </source>
</evidence>
<feature type="domain" description="Response regulatory" evidence="12">
    <location>
        <begin position="1023"/>
        <end position="1145"/>
    </location>
</feature>
<keyword evidence="4" id="KW-0808">Transferase</keyword>
<dbReference type="Proteomes" id="UP000007587">
    <property type="component" value="Chromosome"/>
</dbReference>
<dbReference type="InterPro" id="IPR036890">
    <property type="entry name" value="HATPase_C_sf"/>
</dbReference>
<sequence length="1148" mass="126000">MSPPRVKDAPRVERFGPALPRSTFTGFAVAALAVLAIALLSYRTLKTRAATGQMVTHTLTVAAKLEEVLSTVKDAETGQRGFLLTGAESYLSPYTLAKKTLPENLSELRGLIADSAVQQQRLDRLEGAVTEKLAELQETVDLQLRGEGRQAIAVVQEDRGFAAMRTIRDTVEEMELEERALLTNRYGEFQESANLSLAVTLSGSALLCALLGIAAYTAARDFRARAIESWLQTAQTTLGTRMQGEQRLDRLGDNILRVLANALDAQVGALYVADTTHHFRRVAGHALPADLEARHDTLAPGEGLAGQALKEGRAFHLRDVPEGYLPISSGLARGRPRQVLIAPAQVDGQVNAVVELGFLHPVHPSDLELLQRVSDAIGVAVRASLDRARLEQLLEETQRQAEELQAQQEELRVSNEEIEEQSRVLKESQARLLNQQAELEQTNAQLEAQARLLENQRDDLALAQVTLSEKASELERTNRYKSEFLANMSHELRTPLNSSLILAKLLADNKEGNLTAEQVKFAQTIGSAGNDLLVLINDILDLSSIEAGRVDMQLESVGLQPFVDNLGRTFQPVATQKGLRFTTTVAPDVPSTLETDPQRLGQVLKNLLANAFKFTEAGEVALTVATEAPGRVTFSVSDSGIGIPRELQGLIFEAFRQADGSTHRKYGGTGLGLSISRDLARLLGGDVTVRSTPGEGSTFTVTLPLRPGTPVPAVREPPPAPPPGPVPPVAIPRPTPPPPRGLEDDRERLTSGSRVLLVVEDDARFALILRDLARELGFQCILASTATDGLEAALGHAPHAIILDMNLPDHSGLTVLDQLKRNPRTRHIPVHVLSASDRTRESLELGAAGFALKPVQREQLLDVFRTLETKSSPGPRRVLVLEDDARQRESIQKLLETEDVEVECAATAHDALQRLREHTFDCMVMDLHLPDLSGQDLLERMAAEEAVSFPPVIVYTGHTLSRDEEQQLRRFSRSIIIKGVRSPERLMDEVTLFLHQVESRLPPEHQRLLQAARDRESTLEGRRILVVEDDVRNIFALSSVLEPRGAKVAVARNGKEALALLTKSLAQPQLAVDLVLMDLMMPEMDGLTATREIRKQEAWRKLPIIALTAKAMRDDQEKCLQAGANDYIAKPLDVEKLLSLLRVWMPKG</sequence>
<dbReference type="Gene3D" id="3.40.50.2300">
    <property type="match status" value="3"/>
</dbReference>
<dbReference type="eggNOG" id="COG0745">
    <property type="taxonomic scope" value="Bacteria"/>
</dbReference>
<dbReference type="Gene3D" id="3.30.450.40">
    <property type="match status" value="1"/>
</dbReference>
<dbReference type="Pfam" id="PF00072">
    <property type="entry name" value="Response_reg"/>
    <property type="match status" value="3"/>
</dbReference>